<evidence type="ECO:0000313" key="2">
    <source>
        <dbReference type="EMBL" id="MBP2185555.1"/>
    </source>
</evidence>
<sequence length="261" mass="28432">MTGDHDVLSVTYGERAGCAVVRVAGTLDVAGYPRLRDVMLKCAAEQPSAVIVVVERLQVATASLLSVFAQVSMRLSDWPAVPVLLVAADELARRLFEHAPVSRFVPVFRTVESAVRDAQRQPRRRRAKLTLPRLVDTAQQARNFTRRVCEYWLPDNEVAADAVVITNELVDNVLLHTQSEPSLRLELRRQVLSVAVSDQSSAPARIREGEDGLSGGFGLVVVAQLAKAWGSTPAMLGGKVVWAAMDCGPPVPMFQPFNPSP</sequence>
<dbReference type="PROSITE" id="PS50801">
    <property type="entry name" value="STAS"/>
    <property type="match status" value="1"/>
</dbReference>
<comment type="caution">
    <text evidence="2">The sequence shown here is derived from an EMBL/GenBank/DDBJ whole genome shotgun (WGS) entry which is preliminary data.</text>
</comment>
<dbReference type="SUPFAM" id="SSF52091">
    <property type="entry name" value="SpoIIaa-like"/>
    <property type="match status" value="1"/>
</dbReference>
<protein>
    <submittedName>
        <fullName evidence="2">Anti-sigma regulatory factor (Ser/Thr protein kinase)/anti-anti-sigma regulatory factor</fullName>
    </submittedName>
</protein>
<dbReference type="InterPro" id="IPR050267">
    <property type="entry name" value="Anti-sigma-factor_SerPK"/>
</dbReference>
<feature type="domain" description="STAS" evidence="1">
    <location>
        <begin position="8"/>
        <end position="118"/>
    </location>
</feature>
<dbReference type="Proteomes" id="UP000741013">
    <property type="component" value="Unassembled WGS sequence"/>
</dbReference>
<dbReference type="Gene3D" id="3.30.750.24">
    <property type="entry name" value="STAS domain"/>
    <property type="match status" value="1"/>
</dbReference>
<dbReference type="CDD" id="cd16936">
    <property type="entry name" value="HATPase_RsbW-like"/>
    <property type="match status" value="1"/>
</dbReference>
<name>A0ABS4Q362_9PSEU</name>
<evidence type="ECO:0000313" key="3">
    <source>
        <dbReference type="Proteomes" id="UP000741013"/>
    </source>
</evidence>
<dbReference type="PANTHER" id="PTHR35526">
    <property type="entry name" value="ANTI-SIGMA-F FACTOR RSBW-RELATED"/>
    <property type="match status" value="1"/>
</dbReference>
<evidence type="ECO:0000259" key="1">
    <source>
        <dbReference type="PROSITE" id="PS50801"/>
    </source>
</evidence>
<dbReference type="Gene3D" id="3.30.565.10">
    <property type="entry name" value="Histidine kinase-like ATPase, C-terminal domain"/>
    <property type="match status" value="1"/>
</dbReference>
<gene>
    <name evidence="2" type="ORF">JOM49_007081</name>
</gene>
<keyword evidence="3" id="KW-1185">Reference proteome</keyword>
<organism evidence="2 3">
    <name type="scientific">Amycolatopsis magusensis</name>
    <dbReference type="NCBI Taxonomy" id="882444"/>
    <lineage>
        <taxon>Bacteria</taxon>
        <taxon>Bacillati</taxon>
        <taxon>Actinomycetota</taxon>
        <taxon>Actinomycetes</taxon>
        <taxon>Pseudonocardiales</taxon>
        <taxon>Pseudonocardiaceae</taxon>
        <taxon>Amycolatopsis</taxon>
    </lineage>
</organism>
<reference evidence="2 3" key="1">
    <citation type="submission" date="2021-03" db="EMBL/GenBank/DDBJ databases">
        <title>Sequencing the genomes of 1000 actinobacteria strains.</title>
        <authorList>
            <person name="Klenk H.-P."/>
        </authorList>
    </citation>
    <scope>NUCLEOTIDE SEQUENCE [LARGE SCALE GENOMIC DNA]</scope>
    <source>
        <strain evidence="2 3">DSM 45510</strain>
    </source>
</reference>
<dbReference type="InterPro" id="IPR036890">
    <property type="entry name" value="HATPase_C_sf"/>
</dbReference>
<dbReference type="RefSeq" id="WP_209668424.1">
    <property type="nucleotide sequence ID" value="NZ_JAGGMS010000001.1"/>
</dbReference>
<dbReference type="Pfam" id="PF01740">
    <property type="entry name" value="STAS"/>
    <property type="match status" value="1"/>
</dbReference>
<proteinExistence type="predicted"/>
<dbReference type="InterPro" id="IPR036513">
    <property type="entry name" value="STAS_dom_sf"/>
</dbReference>
<dbReference type="PANTHER" id="PTHR35526:SF3">
    <property type="entry name" value="ANTI-SIGMA-F FACTOR RSBW"/>
    <property type="match status" value="1"/>
</dbReference>
<accession>A0ABS4Q362</accession>
<dbReference type="InterPro" id="IPR002645">
    <property type="entry name" value="STAS_dom"/>
</dbReference>
<dbReference type="EMBL" id="JAGGMS010000001">
    <property type="protein sequence ID" value="MBP2185555.1"/>
    <property type="molecule type" value="Genomic_DNA"/>
</dbReference>